<dbReference type="Proteomes" id="UP000831327">
    <property type="component" value="Chromosome"/>
</dbReference>
<accession>A0ABN6NYD8</accession>
<dbReference type="RefSeq" id="WP_244458205.1">
    <property type="nucleotide sequence ID" value="NZ_AP025637.1"/>
</dbReference>
<keyword evidence="2" id="KW-1185">Reference proteome</keyword>
<reference evidence="1 2" key="1">
    <citation type="journal article" date="2016" name="Microbes Environ.">
        <title>Phylogenetically diverse aerobic anoxygenic phototrophic bacteria isolated from epilithic biofilms in Tama river, Japan.</title>
        <authorList>
            <person name="Hirose S."/>
            <person name="Matsuura K."/>
            <person name="Haruta S."/>
        </authorList>
    </citation>
    <scope>NUCLEOTIDE SEQUENCE [LARGE SCALE GENOMIC DNA]</scope>
    <source>
        <strain evidence="1 2">S08</strain>
    </source>
</reference>
<dbReference type="PANTHER" id="PTHR45947">
    <property type="entry name" value="SULFOQUINOVOSYL TRANSFERASE SQD2"/>
    <property type="match status" value="1"/>
</dbReference>
<organism evidence="1 2">
    <name type="scientific">Roseomonas fluvialis</name>
    <dbReference type="NCBI Taxonomy" id="1750527"/>
    <lineage>
        <taxon>Bacteria</taxon>
        <taxon>Pseudomonadati</taxon>
        <taxon>Pseudomonadota</taxon>
        <taxon>Alphaproteobacteria</taxon>
        <taxon>Acetobacterales</taxon>
        <taxon>Roseomonadaceae</taxon>
        <taxon>Roseomonas</taxon>
    </lineage>
</organism>
<gene>
    <name evidence="1" type="ORF">Rmf_08270</name>
</gene>
<dbReference type="Gene3D" id="3.40.50.2000">
    <property type="entry name" value="Glycogen Phosphorylase B"/>
    <property type="match status" value="1"/>
</dbReference>
<dbReference type="SUPFAM" id="SSF53756">
    <property type="entry name" value="UDP-Glycosyltransferase/glycogen phosphorylase"/>
    <property type="match status" value="1"/>
</dbReference>
<dbReference type="EMBL" id="AP025637">
    <property type="protein sequence ID" value="BDG70898.1"/>
    <property type="molecule type" value="Genomic_DNA"/>
</dbReference>
<dbReference type="InterPro" id="IPR050194">
    <property type="entry name" value="Glycosyltransferase_grp1"/>
</dbReference>
<dbReference type="PANTHER" id="PTHR45947:SF3">
    <property type="entry name" value="SULFOQUINOVOSYL TRANSFERASE SQD2"/>
    <property type="match status" value="1"/>
</dbReference>
<name>A0ABN6NYD8_9PROT</name>
<dbReference type="Pfam" id="PF13692">
    <property type="entry name" value="Glyco_trans_1_4"/>
    <property type="match status" value="1"/>
</dbReference>
<evidence type="ECO:0000313" key="1">
    <source>
        <dbReference type="EMBL" id="BDG70898.1"/>
    </source>
</evidence>
<sequence>MRVAFFGLDYHARTGSSRFLLDLVQRHATVDAVFAPPDVAALRLAAAGFDEARYDAIIVWQLHEAFALLSGRHRNVTFAPMLDAMWRGGAFTWRPSFDAAKILCFSWALREQVMRRAPVHALVQYYPDPAARPAVRDFDALRGFLWYRRRDIPPGQVFALTAGARFDSLAIHDAPDPGHEAPFPTAAPAHVGRLLRSTWSADGAAFAQRLAEANVFFAPRPMEGIGMAVLEAMAAGMCVVAPDAPTMNEYVSHGRNGLLYAPGAHGPLDFARAAEIGARARDDIAAGHARWSAAEPALVDFLLTPMARLAQRSALLRAALPARGLAEAGIAVARPNGPLPEADWLLALPEGAAPGDAATLAQAVAEAPAGAGIIRGHHLLRGADGAEALHRTAEPAAAWARVLRGDVSPDGPAGFGVPEATLVRPDILARLGAALPRDVPALADLLLQAQAAGVAIHDADAVLVRAAPAPAGRAAWLALARRRAGAEAEAEQRLDAGWDAAIAAARARDAAAAPARRALALVAALDRASPALARAAERLLAGGAMRRLRAWLRR</sequence>
<evidence type="ECO:0000313" key="2">
    <source>
        <dbReference type="Proteomes" id="UP000831327"/>
    </source>
</evidence>
<proteinExistence type="predicted"/>
<evidence type="ECO:0008006" key="3">
    <source>
        <dbReference type="Google" id="ProtNLM"/>
    </source>
</evidence>
<protein>
    <recommendedName>
        <fullName evidence="3">Glycosyl transferase family 1 domain-containing protein</fullName>
    </recommendedName>
</protein>